<dbReference type="Proteomes" id="UP000325424">
    <property type="component" value="Segment"/>
</dbReference>
<protein>
    <submittedName>
        <fullName evidence="1">Uncharacterized protein</fullName>
    </submittedName>
</protein>
<name>A0A5P8PMC2_9CAUD</name>
<organism evidence="1 2">
    <name type="scientific">Stenotrophomonas phage Moby</name>
    <dbReference type="NCBI Taxonomy" id="2601680"/>
    <lineage>
        <taxon>Viruses</taxon>
        <taxon>Duplodnaviria</taxon>
        <taxon>Heunggongvirae</taxon>
        <taxon>Uroviricota</taxon>
        <taxon>Caudoviricetes</taxon>
        <taxon>Menderavirus</taxon>
        <taxon>Menderavirus moby</taxon>
    </lineage>
</organism>
<sequence>MAISDYSEETINEIIKTVNRGEALYYVDYAGDLQEFLYDSIKDVLEQIADGGVLQIDNYRLYMLDLDSMESDSAVADDEPQETQVRVRADYDNGKIIIEALGKDVKICPKLLYPAPPAPVVSTIAKAGLDPDNSVFMTLNDVKSWLKAHGSRTVRGQFRNGRFHFRNPSSEGNCVVLYFEDTYGNFWASTGSIFNKRGCTAITSFKPTAIPRGEKTFTVNDITFKAVVTPKDLK</sequence>
<keyword evidence="2" id="KW-1185">Reference proteome</keyword>
<reference evidence="2" key="1">
    <citation type="submission" date="2019-06" db="EMBL/GenBank/DDBJ databases">
        <title>Complete genome sequence of Stenotrophomonas phage Moby.</title>
        <authorList>
            <person name="Vicary A."/>
            <person name="Newkirk H."/>
            <person name="Moreland R."/>
            <person name="Liu M."/>
            <person name="Ramsey J."/>
            <person name="Gonzalez C.F."/>
            <person name="Leavitt J."/>
        </authorList>
    </citation>
    <scope>NUCLEOTIDE SEQUENCE [LARGE SCALE GENOMIC DNA]</scope>
</reference>
<evidence type="ECO:0000313" key="2">
    <source>
        <dbReference type="Proteomes" id="UP000325424"/>
    </source>
</evidence>
<dbReference type="EMBL" id="MN095772">
    <property type="protein sequence ID" value="QFR57897.1"/>
    <property type="molecule type" value="Genomic_DNA"/>
</dbReference>
<accession>A0A5P8PMC2</accession>
<evidence type="ECO:0000313" key="1">
    <source>
        <dbReference type="EMBL" id="QFR57897.1"/>
    </source>
</evidence>
<gene>
    <name evidence="1" type="ORF">CPT_Moby_172</name>
</gene>
<proteinExistence type="predicted"/>